<evidence type="ECO:0000313" key="2">
    <source>
        <dbReference type="EMBL" id="CDZ87300.1"/>
    </source>
</evidence>
<dbReference type="AlphaFoldDB" id="A0A098BGE4"/>
<dbReference type="Proteomes" id="UP000042997">
    <property type="component" value="Unassembled WGS sequence"/>
</dbReference>
<protein>
    <submittedName>
        <fullName evidence="2">Uncharacterized protein</fullName>
    </submittedName>
</protein>
<dbReference type="EMBL" id="CCSD01000032">
    <property type="protein sequence ID" value="CDZ87300.1"/>
    <property type="molecule type" value="Genomic_DNA"/>
</dbReference>
<accession>A0A098BGE4</accession>
<reference evidence="2 3" key="1">
    <citation type="journal article" date="2014" name="Genome Announc.">
        <title>Draft Genome Sequence of Propane- and Butane-Oxidizing Actinobacterium Rhodococcus ruber IEGM 231.</title>
        <authorList>
            <person name="Ivshina I.B."/>
            <person name="Kuyukina M.S."/>
            <person name="Krivoruchko A.V."/>
            <person name="Barbe V."/>
            <person name="Fischer C."/>
        </authorList>
    </citation>
    <scope>NUCLEOTIDE SEQUENCE [LARGE SCALE GENOMIC DNA]</scope>
</reference>
<evidence type="ECO:0000256" key="1">
    <source>
        <dbReference type="SAM" id="MobiDB-lite"/>
    </source>
</evidence>
<proteinExistence type="predicted"/>
<dbReference type="eggNOG" id="ENOG5031G1M">
    <property type="taxonomic scope" value="Bacteria"/>
</dbReference>
<sequence length="105" mass="11523">MICRADMICRAVGKPVCMAPLPDPATIRRYRIHATPDGHRWVIGTHDPSLGIDFGPGPEAEAWAREACADLESPPPQNLYNWRPVPPGLTGSRFGPDRGMPGPRR</sequence>
<organism evidence="2 3">
    <name type="scientific">Rhodococcus ruber</name>
    <dbReference type="NCBI Taxonomy" id="1830"/>
    <lineage>
        <taxon>Bacteria</taxon>
        <taxon>Bacillati</taxon>
        <taxon>Actinomycetota</taxon>
        <taxon>Actinomycetes</taxon>
        <taxon>Mycobacteriales</taxon>
        <taxon>Nocardiaceae</taxon>
        <taxon>Rhodococcus</taxon>
    </lineage>
</organism>
<name>A0A098BGE4_9NOCA</name>
<evidence type="ECO:0000313" key="3">
    <source>
        <dbReference type="Proteomes" id="UP000042997"/>
    </source>
</evidence>
<gene>
    <name evidence="2" type="ORF">RHRU231_230128</name>
</gene>
<feature type="region of interest" description="Disordered" evidence="1">
    <location>
        <begin position="74"/>
        <end position="105"/>
    </location>
</feature>